<feature type="domain" description="NAD(P)-binding" evidence="1">
    <location>
        <begin position="8"/>
        <end position="189"/>
    </location>
</feature>
<dbReference type="Proteomes" id="UP001501237">
    <property type="component" value="Unassembled WGS sequence"/>
</dbReference>
<dbReference type="PANTHER" id="PTHR43355:SF2">
    <property type="entry name" value="FLAVIN REDUCTASE (NADPH)"/>
    <property type="match status" value="1"/>
</dbReference>
<evidence type="ECO:0000313" key="3">
    <source>
        <dbReference type="Proteomes" id="UP001501237"/>
    </source>
</evidence>
<evidence type="ECO:0000259" key="1">
    <source>
        <dbReference type="Pfam" id="PF13460"/>
    </source>
</evidence>
<evidence type="ECO:0000313" key="2">
    <source>
        <dbReference type="EMBL" id="GAA3217009.1"/>
    </source>
</evidence>
<dbReference type="InterPro" id="IPR036291">
    <property type="entry name" value="NAD(P)-bd_dom_sf"/>
</dbReference>
<keyword evidence="3" id="KW-1185">Reference proteome</keyword>
<name>A0ABP6QC94_9ACTN</name>
<dbReference type="RefSeq" id="WP_344830220.1">
    <property type="nucleotide sequence ID" value="NZ_BAAAUV010000009.1"/>
</dbReference>
<dbReference type="PANTHER" id="PTHR43355">
    <property type="entry name" value="FLAVIN REDUCTASE (NADPH)"/>
    <property type="match status" value="1"/>
</dbReference>
<accession>A0ABP6QC94</accession>
<sequence>MAKIIVFGAGGRAGRAIVAEAVGRGHEVTAVVRDPGKAEGVGGEVVAGDVTDAPVVAGLVGGQDVVVHAAADLGVPAGEFFPAAARALTAGLGGARLVAIGLASVLETADGTMLMDTPGYPNEYRAFYLGHAAGTEVLKESGADWVVISPSGDFDHTGESGGTYRRAAADAEARITYPDFAVAVLDEIEKPGVRAEHFGVSA</sequence>
<dbReference type="InterPro" id="IPR051606">
    <property type="entry name" value="Polyketide_Oxido-like"/>
</dbReference>
<organism evidence="2 3">
    <name type="scientific">Actinocorallia longicatena</name>
    <dbReference type="NCBI Taxonomy" id="111803"/>
    <lineage>
        <taxon>Bacteria</taxon>
        <taxon>Bacillati</taxon>
        <taxon>Actinomycetota</taxon>
        <taxon>Actinomycetes</taxon>
        <taxon>Streptosporangiales</taxon>
        <taxon>Thermomonosporaceae</taxon>
        <taxon>Actinocorallia</taxon>
    </lineage>
</organism>
<reference evidence="3" key="1">
    <citation type="journal article" date="2019" name="Int. J. Syst. Evol. Microbiol.">
        <title>The Global Catalogue of Microorganisms (GCM) 10K type strain sequencing project: providing services to taxonomists for standard genome sequencing and annotation.</title>
        <authorList>
            <consortium name="The Broad Institute Genomics Platform"/>
            <consortium name="The Broad Institute Genome Sequencing Center for Infectious Disease"/>
            <person name="Wu L."/>
            <person name="Ma J."/>
        </authorList>
    </citation>
    <scope>NUCLEOTIDE SEQUENCE [LARGE SCALE GENOMIC DNA]</scope>
    <source>
        <strain evidence="3">JCM 9377</strain>
    </source>
</reference>
<comment type="caution">
    <text evidence="2">The sequence shown here is derived from an EMBL/GenBank/DDBJ whole genome shotgun (WGS) entry which is preliminary data.</text>
</comment>
<dbReference type="Pfam" id="PF13460">
    <property type="entry name" value="NAD_binding_10"/>
    <property type="match status" value="1"/>
</dbReference>
<dbReference type="EMBL" id="BAAAUV010000009">
    <property type="protein sequence ID" value="GAA3217009.1"/>
    <property type="molecule type" value="Genomic_DNA"/>
</dbReference>
<gene>
    <name evidence="2" type="ORF">GCM10010468_39450</name>
</gene>
<dbReference type="Gene3D" id="3.40.50.720">
    <property type="entry name" value="NAD(P)-binding Rossmann-like Domain"/>
    <property type="match status" value="1"/>
</dbReference>
<dbReference type="SUPFAM" id="SSF51735">
    <property type="entry name" value="NAD(P)-binding Rossmann-fold domains"/>
    <property type="match status" value="1"/>
</dbReference>
<dbReference type="InterPro" id="IPR016040">
    <property type="entry name" value="NAD(P)-bd_dom"/>
</dbReference>
<proteinExistence type="predicted"/>
<protein>
    <submittedName>
        <fullName evidence="2">NAD(P)-dependent oxidoreductase</fullName>
    </submittedName>
</protein>